<gene>
    <name evidence="2" type="primary">malaS_0</name>
    <name evidence="2" type="ORF">g.12444</name>
</gene>
<feature type="region of interest" description="Disordered" evidence="1">
    <location>
        <begin position="651"/>
        <end position="679"/>
    </location>
</feature>
<feature type="compositionally biased region" description="Polar residues" evidence="1">
    <location>
        <begin position="385"/>
        <end position="395"/>
    </location>
</feature>
<feature type="compositionally biased region" description="Polar residues" evidence="1">
    <location>
        <begin position="234"/>
        <end position="247"/>
    </location>
</feature>
<feature type="region of interest" description="Disordered" evidence="1">
    <location>
        <begin position="474"/>
        <end position="495"/>
    </location>
</feature>
<feature type="region of interest" description="Disordered" evidence="1">
    <location>
        <begin position="730"/>
        <end position="757"/>
    </location>
</feature>
<protein>
    <submittedName>
        <fullName evidence="2">MalaS_0 protein</fullName>
    </submittedName>
</protein>
<proteinExistence type="predicted"/>
<feature type="compositionally biased region" description="Polar residues" evidence="1">
    <location>
        <begin position="587"/>
        <end position="598"/>
    </location>
</feature>
<dbReference type="EMBL" id="GBYB01010944">
    <property type="protein sequence ID" value="JAG80711.1"/>
    <property type="molecule type" value="Transcribed_RNA"/>
</dbReference>
<feature type="compositionally biased region" description="Basic residues" evidence="1">
    <location>
        <begin position="736"/>
        <end position="745"/>
    </location>
</feature>
<feature type="compositionally biased region" description="Basic and acidic residues" evidence="1">
    <location>
        <begin position="369"/>
        <end position="378"/>
    </location>
</feature>
<feature type="region of interest" description="Disordered" evidence="1">
    <location>
        <begin position="282"/>
        <end position="304"/>
    </location>
</feature>
<reference evidence="2" key="1">
    <citation type="submission" date="2015-01" db="EMBL/GenBank/DDBJ databases">
        <title>Transcriptome Assembly of Fopius arisanus.</title>
        <authorList>
            <person name="Geib S."/>
        </authorList>
    </citation>
    <scope>NUCLEOTIDE SEQUENCE</scope>
</reference>
<evidence type="ECO:0000313" key="2">
    <source>
        <dbReference type="EMBL" id="JAG80711.1"/>
    </source>
</evidence>
<feature type="compositionally biased region" description="Polar residues" evidence="1">
    <location>
        <begin position="202"/>
        <end position="222"/>
    </location>
</feature>
<feature type="region of interest" description="Disordered" evidence="1">
    <location>
        <begin position="325"/>
        <end position="357"/>
    </location>
</feature>
<feature type="compositionally biased region" description="Polar residues" evidence="1">
    <location>
        <begin position="283"/>
        <end position="297"/>
    </location>
</feature>
<name>A0A0C9R3P2_9HYME</name>
<feature type="compositionally biased region" description="Polar residues" evidence="1">
    <location>
        <begin position="898"/>
        <end position="910"/>
    </location>
</feature>
<feature type="compositionally biased region" description="Polar residues" evidence="1">
    <location>
        <begin position="609"/>
        <end position="624"/>
    </location>
</feature>
<feature type="region of interest" description="Disordered" evidence="1">
    <location>
        <begin position="181"/>
        <end position="247"/>
    </location>
</feature>
<feature type="compositionally biased region" description="Polar residues" evidence="1">
    <location>
        <begin position="658"/>
        <end position="669"/>
    </location>
</feature>
<feature type="region of interest" description="Disordered" evidence="1">
    <location>
        <begin position="882"/>
        <end position="914"/>
    </location>
</feature>
<dbReference type="AlphaFoldDB" id="A0A0C9R3P2"/>
<accession>A0A0C9R3P2</accession>
<evidence type="ECO:0000256" key="1">
    <source>
        <dbReference type="SAM" id="MobiDB-lite"/>
    </source>
</evidence>
<sequence length="1151" mass="130781">MKYQIVRLLHPDKSCIEILYNHLFDWQVFEMAKRRSMNRRWSRRSTNISAFLNDNTSIFEDDDGYWRYLNQTNSRPPSDVDSTAATTVLDPNSFLMESISSNTQWKYLEKSTDNVPHRILRNPSRSSHSSLIESFAMKRSLEDQSASDSEVSVEIRKKRPLLRPRRKTKLESAFSINSSDSLIDLNAPPSSDKDKKTKISPGKSSQIQIRQAYPQDSNTSLEFQEVEKRRPLLRSQTSEQLDHGMSTSNNSMILASQEYRKSIVRPRSTLLSRSAGRIETKTIVATGNDSQKGSSSDTDSDELISQPRKIFGRVRFKVSENPFIGILDDTENGDQTDIHSPKKNSRSQSKKNDSDDFVLHISSVDTEQKSKELTKVHNVEPAPTDDTQLSESSISEDLKVSRPKLSGDNDGMLSQCSSEPFERIKPSRGDIGAGTEDTLPKENVIEIQRQNDSGPSEILKEFFTEPALSVSRLSSLSKRPGDSEEEVIVSNGTNRSTRRLKSMHLEVPASPIISGSVSQDIENHERIPDHIIIDDRHTRDETFSGKSLRLTRSSRKVVSSDSDELDIIGRIQNKAIGSSILRDSRLNGQSAQGQIQSDTELDVERVTDSESVSALNKSDGSSSEIPFLRTDSNADNRELLTEPIKNMTNVIIRPGPKSSKTPIKSSESPAHNFRQIPSSPRAKVTEMIVEKNHDTLVHPASSGATFFLKSILNEQQQLQKSANAEILEEAELQKRPGPKSSKKLQRSLQSTSKRLNIGKKSVEHLAASHKPQPIDTETESLSEIFLDKATRRSHPSLYALPDKERSPSISMSESDRETAESSLPMNLTRQTNQVSLSMFDTQTPRITKGTYTGRKNQSKNEHQQTLIKKVLSTILPPRNLSSSPSFVAPARNDDHTMPISNSSEMESTPAKSRKVVKKMKRFSTRDLKENQKFTQSKIDTFMHNKNEVSQKLQNSSVLFNSEEFKRKIKESKKILDVIRAREEKPEDQQTVKKEKEEINMVTRWKVQGIGKKPTKTVDRAFIINGKVYKRPTLPRPKHWATNKLYKFLWKKMESKFGEHVRVKSEKFVVELNEVMIVIMRRKKYDNYKEELTSLLRKMAQLGIIETRLDFHRFCFDFLPFEFRIKVVPMLRAGNTHNIPFEPEKLIEPVLA</sequence>
<feature type="region of interest" description="Disordered" evidence="1">
    <location>
        <begin position="587"/>
        <end position="630"/>
    </location>
</feature>
<feature type="region of interest" description="Disordered" evidence="1">
    <location>
        <begin position="369"/>
        <end position="417"/>
    </location>
</feature>
<organism evidence="2">
    <name type="scientific">Fopius arisanus</name>
    <dbReference type="NCBI Taxonomy" id="64838"/>
    <lineage>
        <taxon>Eukaryota</taxon>
        <taxon>Metazoa</taxon>
        <taxon>Ecdysozoa</taxon>
        <taxon>Arthropoda</taxon>
        <taxon>Hexapoda</taxon>
        <taxon>Insecta</taxon>
        <taxon>Pterygota</taxon>
        <taxon>Neoptera</taxon>
        <taxon>Endopterygota</taxon>
        <taxon>Hymenoptera</taxon>
        <taxon>Apocrita</taxon>
        <taxon>Ichneumonoidea</taxon>
        <taxon>Braconidae</taxon>
        <taxon>Opiinae</taxon>
        <taxon>Fopius</taxon>
    </lineage>
</organism>
<feature type="region of interest" description="Disordered" evidence="1">
    <location>
        <begin position="795"/>
        <end position="823"/>
    </location>
</feature>